<protein>
    <submittedName>
        <fullName evidence="1">Protein belonging to Uncharacterized protein family UPF0153</fullName>
    </submittedName>
</protein>
<name>A0A7V1K4P6_DESA2</name>
<proteinExistence type="predicted"/>
<dbReference type="EMBL" id="CP013015">
    <property type="protein sequence ID" value="AMM40627.1"/>
    <property type="molecule type" value="Genomic_DNA"/>
</dbReference>
<gene>
    <name evidence="1" type="ORF">HS1_000823</name>
</gene>
<dbReference type="AlphaFoldDB" id="A0A7V1K4P6"/>
<keyword evidence="2" id="KW-1185">Reference proteome</keyword>
<dbReference type="InterPro" id="IPR005358">
    <property type="entry name" value="Puta_zinc/iron-chelating_dom"/>
</dbReference>
<reference evidence="1 2" key="1">
    <citation type="submission" date="2015-10" db="EMBL/GenBank/DDBJ databases">
        <title>Candidatus Desulfofervidus auxilii, a hydrogenotrophic sulfate-reducing bacterium involved in the thermophilic anaerobic oxidation of methane.</title>
        <authorList>
            <person name="Krukenberg V."/>
            <person name="Richter M."/>
            <person name="Wegener G."/>
        </authorList>
    </citation>
    <scope>NUCLEOTIDE SEQUENCE [LARGE SCALE GENOMIC DNA]</scope>
    <source>
        <strain evidence="1 2">HS1</strain>
    </source>
</reference>
<dbReference type="Pfam" id="PF03692">
    <property type="entry name" value="CxxCxxCC"/>
    <property type="match status" value="1"/>
</dbReference>
<dbReference type="RefSeq" id="WP_066061322.1">
    <property type="nucleotide sequence ID" value="NZ_CP013015.1"/>
</dbReference>
<dbReference type="OrthoDB" id="9779822at2"/>
<accession>A0A7V1K4P6</accession>
<evidence type="ECO:0000313" key="2">
    <source>
        <dbReference type="Proteomes" id="UP000070560"/>
    </source>
</evidence>
<evidence type="ECO:0000313" key="1">
    <source>
        <dbReference type="EMBL" id="AMM40627.1"/>
    </source>
</evidence>
<dbReference type="Proteomes" id="UP000070560">
    <property type="component" value="Chromosome"/>
</dbReference>
<sequence length="192" mass="22385">MDIAEKIEKLKRIYEEFEEKVREFKKEAVCQKGCADCCKQMATIDCTTLEAFVIYNKINAFADPLKSQTKKKLKKEIHKRTTKSHTTCPFLTKKDSCLIYEARPFSCRWVYSLKKCNGKSPTIHRVVFEEAKSTIRKIQQLDNTGYSGHITFILQLFEKESFTEIYLTGGFNPQKLQKILSLYHILPNLKKV</sequence>
<organism evidence="1 2">
    <name type="scientific">Desulfofervidus auxilii</name>
    <dbReference type="NCBI Taxonomy" id="1621989"/>
    <lineage>
        <taxon>Bacteria</taxon>
        <taxon>Pseudomonadati</taxon>
        <taxon>Thermodesulfobacteriota</taxon>
        <taxon>Candidatus Desulfofervidia</taxon>
        <taxon>Candidatus Desulfofervidales</taxon>
        <taxon>Candidatus Desulfofervidaceae</taxon>
        <taxon>Candidatus Desulfofervidus</taxon>
    </lineage>
</organism>
<dbReference type="KEGG" id="daw:HS1_000823"/>